<protein>
    <submittedName>
        <fullName evidence="2">Uncharacterized protein</fullName>
    </submittedName>
</protein>
<sequence length="465" mass="50637">MRDMRGNLVLVKQRCRVRGGLFGLMRGFWVVDEVKIESFGELEEWLKTQDLRVSQAFAARSALRSLPAAMALVDQTFRGKAGGQFLLACLRATLTSGVTSTCSPVNVNNVRVAALSASHSASFANSHSALSKATASACNSAAHSARSAAVSIRSDTANTTAAHAACSAAISTRSVSDRSFSAALSDGETLRAGELFETFSAPLWLDHTPESALLAGWERFQTRDDPQGVWVFWEKWYRSMFEGTPMDWDLQLQAVLIDDKFWKEGPEAVARAIREIEQELAGPAPLEENVLRKHVEHLLKNPVLSEATALNSAETIERTISDYLRGAPANCLPEDLKHLEALPQHFKAIARVIGSRTSKNQKENQLTDEISKLHARVAALEKELAVAKSKELKGVISQEAAKSFGKTIGSPLFWSGAAVSVGYFFGVAPSDMTLENFRNYVEELLRVNAATTPPAQPPLPSSINV</sequence>
<comment type="caution">
    <text evidence="2">The sequence shown here is derived from an EMBL/GenBank/DDBJ whole genome shotgun (WGS) entry which is preliminary data.</text>
</comment>
<name>A0ABY1PLD7_9RHOB</name>
<accession>A0ABY1PLD7</accession>
<evidence type="ECO:0000313" key="2">
    <source>
        <dbReference type="EMBL" id="SMP36032.1"/>
    </source>
</evidence>
<evidence type="ECO:0000256" key="1">
    <source>
        <dbReference type="SAM" id="Coils"/>
    </source>
</evidence>
<evidence type="ECO:0000313" key="3">
    <source>
        <dbReference type="Proteomes" id="UP001157961"/>
    </source>
</evidence>
<dbReference type="EMBL" id="FXTY01000013">
    <property type="protein sequence ID" value="SMP36032.1"/>
    <property type="molecule type" value="Genomic_DNA"/>
</dbReference>
<proteinExistence type="predicted"/>
<feature type="coiled-coil region" evidence="1">
    <location>
        <begin position="363"/>
        <end position="390"/>
    </location>
</feature>
<dbReference type="Proteomes" id="UP001157961">
    <property type="component" value="Unassembled WGS sequence"/>
</dbReference>
<organism evidence="2 3">
    <name type="scientific">Shimia sagamensis</name>
    <dbReference type="NCBI Taxonomy" id="1566352"/>
    <lineage>
        <taxon>Bacteria</taxon>
        <taxon>Pseudomonadati</taxon>
        <taxon>Pseudomonadota</taxon>
        <taxon>Alphaproteobacteria</taxon>
        <taxon>Rhodobacterales</taxon>
        <taxon>Roseobacteraceae</taxon>
    </lineage>
</organism>
<keyword evidence="3" id="KW-1185">Reference proteome</keyword>
<gene>
    <name evidence="2" type="ORF">SAMN06265373_11332</name>
</gene>
<keyword evidence="1" id="KW-0175">Coiled coil</keyword>
<reference evidence="2 3" key="1">
    <citation type="submission" date="2017-05" db="EMBL/GenBank/DDBJ databases">
        <authorList>
            <person name="Varghese N."/>
            <person name="Submissions S."/>
        </authorList>
    </citation>
    <scope>NUCLEOTIDE SEQUENCE [LARGE SCALE GENOMIC DNA]</scope>
    <source>
        <strain evidence="2 3">DSM 29734</strain>
    </source>
</reference>